<evidence type="ECO:0000256" key="2">
    <source>
        <dbReference type="ARBA" id="ARBA00022777"/>
    </source>
</evidence>
<evidence type="ECO:0000313" key="4">
    <source>
        <dbReference type="EMBL" id="RXF69890.1"/>
    </source>
</evidence>
<reference evidence="4 5" key="1">
    <citation type="submission" date="2018-12" db="EMBL/GenBank/DDBJ databases">
        <title>bacterium Hansschlegelia zhihuaiae S113.</title>
        <authorList>
            <person name="He J."/>
        </authorList>
    </citation>
    <scope>NUCLEOTIDE SEQUENCE [LARGE SCALE GENOMIC DNA]</scope>
    <source>
        <strain evidence="4 5">S 113</strain>
    </source>
</reference>
<dbReference type="GO" id="GO:0016301">
    <property type="term" value="F:kinase activity"/>
    <property type="evidence" value="ECO:0007669"/>
    <property type="project" value="UniProtKB-KW"/>
</dbReference>
<evidence type="ECO:0000313" key="5">
    <source>
        <dbReference type="Proteomes" id="UP000289708"/>
    </source>
</evidence>
<name>A0A4Q0M9K3_9HYPH</name>
<keyword evidence="2" id="KW-0418">Kinase</keyword>
<organism evidence="4 5">
    <name type="scientific">Hansschlegelia zhihuaiae</name>
    <dbReference type="NCBI Taxonomy" id="405005"/>
    <lineage>
        <taxon>Bacteria</taxon>
        <taxon>Pseudomonadati</taxon>
        <taxon>Pseudomonadota</taxon>
        <taxon>Alphaproteobacteria</taxon>
        <taxon>Hyphomicrobiales</taxon>
        <taxon>Methylopilaceae</taxon>
        <taxon>Hansschlegelia</taxon>
    </lineage>
</organism>
<evidence type="ECO:0000259" key="3">
    <source>
        <dbReference type="Pfam" id="PF00294"/>
    </source>
</evidence>
<dbReference type="PANTHER" id="PTHR10584:SF166">
    <property type="entry name" value="RIBOKINASE"/>
    <property type="match status" value="1"/>
</dbReference>
<accession>A0A4Q0M9K3</accession>
<feature type="domain" description="Carbohydrate kinase PfkB" evidence="3">
    <location>
        <begin position="2"/>
        <end position="108"/>
    </location>
</feature>
<dbReference type="PANTHER" id="PTHR10584">
    <property type="entry name" value="SUGAR KINASE"/>
    <property type="match status" value="1"/>
</dbReference>
<dbReference type="Pfam" id="PF00294">
    <property type="entry name" value="PfkB"/>
    <property type="match status" value="2"/>
</dbReference>
<evidence type="ECO:0000256" key="1">
    <source>
        <dbReference type="ARBA" id="ARBA00022679"/>
    </source>
</evidence>
<dbReference type="InterPro" id="IPR029056">
    <property type="entry name" value="Ribokinase-like"/>
</dbReference>
<dbReference type="Proteomes" id="UP000289708">
    <property type="component" value="Unassembled WGS sequence"/>
</dbReference>
<gene>
    <name evidence="4" type="ORF">EK403_18095</name>
</gene>
<dbReference type="InterPro" id="IPR011611">
    <property type="entry name" value="PfkB_dom"/>
</dbReference>
<dbReference type="OrthoDB" id="9792663at2"/>
<comment type="caution">
    <text evidence="4">The sequence shown here is derived from an EMBL/GenBank/DDBJ whole genome shotgun (WGS) entry which is preliminary data.</text>
</comment>
<keyword evidence="1" id="KW-0808">Transferase</keyword>
<proteinExistence type="predicted"/>
<dbReference type="EMBL" id="RYFI01000020">
    <property type="protein sequence ID" value="RXF69890.1"/>
    <property type="molecule type" value="Genomic_DNA"/>
</dbReference>
<feature type="domain" description="Carbohydrate kinase PfkB" evidence="3">
    <location>
        <begin position="192"/>
        <end position="265"/>
    </location>
</feature>
<sequence length="304" mass="32776">MARVFVLGGVNVDRVWRLGAPLHAGRRNIFGAVTRRIGGGGFNTACALDALGHEVVIATSLADDRAGRACCRALRDLGFDTSQVVFRRERTVPTEIFVDPAGERTIVVPASIETRLPNWDLQAIEADLAYVALRRTDPSGLAKLLGRMDVVAQIPVDVGERRPATVLIGSSSDLNVSSLRDPFDHARRLAGSSLRHFVLTDGPRPVQVWDAHGRASIEVTARPPASDTTGAGDVFAAGFIDAYLRGDALEETIRHASGVAGLFLSDRTAFIDGRAQRPRSDPRSADLVDMTQVDAARARKTMTF</sequence>
<dbReference type="Gene3D" id="3.40.1190.20">
    <property type="match status" value="1"/>
</dbReference>
<dbReference type="AlphaFoldDB" id="A0A4Q0M9K3"/>
<keyword evidence="5" id="KW-1185">Reference proteome</keyword>
<dbReference type="RefSeq" id="WP_128778865.1">
    <property type="nucleotide sequence ID" value="NZ_RYFI01000020.1"/>
</dbReference>
<dbReference type="InterPro" id="IPR002173">
    <property type="entry name" value="Carboh/pur_kinase_PfkB_CS"/>
</dbReference>
<dbReference type="PROSITE" id="PS00584">
    <property type="entry name" value="PFKB_KINASES_2"/>
    <property type="match status" value="1"/>
</dbReference>
<protein>
    <recommendedName>
        <fullName evidence="3">Carbohydrate kinase PfkB domain-containing protein</fullName>
    </recommendedName>
</protein>
<dbReference type="SUPFAM" id="SSF53613">
    <property type="entry name" value="Ribokinase-like"/>
    <property type="match status" value="1"/>
</dbReference>